<keyword evidence="4" id="KW-1185">Reference proteome</keyword>
<evidence type="ECO:0000259" key="1">
    <source>
        <dbReference type="Pfam" id="PF02470"/>
    </source>
</evidence>
<dbReference type="InterPro" id="IPR024516">
    <property type="entry name" value="Mce_C"/>
</dbReference>
<evidence type="ECO:0000313" key="3">
    <source>
        <dbReference type="EMBL" id="GAA3947872.1"/>
    </source>
</evidence>
<name>A0ABP7NLA8_9ACTN</name>
<evidence type="ECO:0000259" key="2">
    <source>
        <dbReference type="Pfam" id="PF11887"/>
    </source>
</evidence>
<feature type="domain" description="Mce/MlaD" evidence="1">
    <location>
        <begin position="39"/>
        <end position="111"/>
    </location>
</feature>
<dbReference type="PANTHER" id="PTHR33371">
    <property type="entry name" value="INTERMEMBRANE PHOSPHOLIPID TRANSPORT SYSTEM BINDING PROTEIN MLAD-RELATED"/>
    <property type="match status" value="1"/>
</dbReference>
<accession>A0ABP7NLA8</accession>
<reference evidence="4" key="1">
    <citation type="journal article" date="2019" name="Int. J. Syst. Evol. Microbiol.">
        <title>The Global Catalogue of Microorganisms (GCM) 10K type strain sequencing project: providing services to taxonomists for standard genome sequencing and annotation.</title>
        <authorList>
            <consortium name="The Broad Institute Genomics Platform"/>
            <consortium name="The Broad Institute Genome Sequencing Center for Infectious Disease"/>
            <person name="Wu L."/>
            <person name="Ma J."/>
        </authorList>
    </citation>
    <scope>NUCLEOTIDE SEQUENCE [LARGE SCALE GENOMIC DNA]</scope>
    <source>
        <strain evidence="4">JCM 16923</strain>
    </source>
</reference>
<dbReference type="EMBL" id="BAAAZW010000001">
    <property type="protein sequence ID" value="GAA3947872.1"/>
    <property type="molecule type" value="Genomic_DNA"/>
</dbReference>
<sequence>MRTLSGAIKRLLLVLAVVILALYTIVQAINRPVGGDVETYHAQFDDVFGLRENGDVRVRGVQVGKVTDIELQPSGTALVRFTVRTDDRLIETDQLAIRFQNLVGQRYLAILKPGEQARDDRDDESASAAPAALIDPGEMIPAAKTRGSFDITRLFNGLRPVLQGADPEVFNTFAENLIHLLQGEDGVGLGDVLADVERLSQFAADKSEMIRVIIGNLGVISEQLQGKASIIKALIDNMEMLFDTLEVNLELLKGAFGEGARVFPPLVESMQSVFDLSLGGHDHVRQRLMELVPDTDALAEAMSVVPTFLTALNTRLAQFDSGGKCTKGEVPLPPMGEVLLGGKKVTLCKA</sequence>
<evidence type="ECO:0000313" key="4">
    <source>
        <dbReference type="Proteomes" id="UP001418444"/>
    </source>
</evidence>
<comment type="caution">
    <text evidence="3">The sequence shown here is derived from an EMBL/GenBank/DDBJ whole genome shotgun (WGS) entry which is preliminary data.</text>
</comment>
<dbReference type="PANTHER" id="PTHR33371:SF17">
    <property type="entry name" value="MCE-FAMILY PROTEIN MCE1B"/>
    <property type="match status" value="1"/>
</dbReference>
<gene>
    <name evidence="3" type="ORF">GCM10022231_01150</name>
</gene>
<dbReference type="Pfam" id="PF11887">
    <property type="entry name" value="Mce4_CUP1"/>
    <property type="match status" value="1"/>
</dbReference>
<proteinExistence type="predicted"/>
<dbReference type="Proteomes" id="UP001418444">
    <property type="component" value="Unassembled WGS sequence"/>
</dbReference>
<dbReference type="RefSeq" id="WP_344779520.1">
    <property type="nucleotide sequence ID" value="NZ_BAAAZW010000001.1"/>
</dbReference>
<dbReference type="InterPro" id="IPR052336">
    <property type="entry name" value="MlaD_Phospholipid_Transporter"/>
</dbReference>
<protein>
    <submittedName>
        <fullName evidence="3">MCE family protein</fullName>
    </submittedName>
</protein>
<dbReference type="InterPro" id="IPR003399">
    <property type="entry name" value="Mce/MlaD"/>
</dbReference>
<dbReference type="Pfam" id="PF02470">
    <property type="entry name" value="MlaD"/>
    <property type="match status" value="1"/>
</dbReference>
<feature type="domain" description="Mammalian cell entry C-terminal" evidence="2">
    <location>
        <begin position="134"/>
        <end position="257"/>
    </location>
</feature>
<organism evidence="3 4">
    <name type="scientific">Gordonia caeni</name>
    <dbReference type="NCBI Taxonomy" id="1007097"/>
    <lineage>
        <taxon>Bacteria</taxon>
        <taxon>Bacillati</taxon>
        <taxon>Actinomycetota</taxon>
        <taxon>Actinomycetes</taxon>
        <taxon>Mycobacteriales</taxon>
        <taxon>Gordoniaceae</taxon>
        <taxon>Gordonia</taxon>
    </lineage>
</organism>